<comment type="caution">
    <text evidence="1">The sequence shown here is derived from an EMBL/GenBank/DDBJ whole genome shotgun (WGS) entry which is preliminary data.</text>
</comment>
<organism evidence="1 2">
    <name type="scientific">Tenacibaculum gallaicum</name>
    <dbReference type="NCBI Taxonomy" id="561505"/>
    <lineage>
        <taxon>Bacteria</taxon>
        <taxon>Pseudomonadati</taxon>
        <taxon>Bacteroidota</taxon>
        <taxon>Flavobacteriia</taxon>
        <taxon>Flavobacteriales</taxon>
        <taxon>Flavobacteriaceae</taxon>
        <taxon>Tenacibaculum</taxon>
    </lineage>
</organism>
<protein>
    <submittedName>
        <fullName evidence="1">Uncharacterized protein</fullName>
    </submittedName>
</protein>
<reference evidence="1 2" key="1">
    <citation type="submission" date="2018-08" db="EMBL/GenBank/DDBJ databases">
        <title>Genomic Encyclopedia of Type Strains, Phase IV (KMG-IV): sequencing the most valuable type-strain genomes for metagenomic binning, comparative biology and taxonomic classification.</title>
        <authorList>
            <person name="Goeker M."/>
        </authorList>
    </citation>
    <scope>NUCLEOTIDE SEQUENCE [LARGE SCALE GENOMIC DNA]</scope>
    <source>
        <strain evidence="1 2">DSM 18841</strain>
    </source>
</reference>
<evidence type="ECO:0000313" key="2">
    <source>
        <dbReference type="Proteomes" id="UP000256884"/>
    </source>
</evidence>
<evidence type="ECO:0000313" key="1">
    <source>
        <dbReference type="EMBL" id="REH44979.1"/>
    </source>
</evidence>
<keyword evidence="2" id="KW-1185">Reference proteome</keyword>
<gene>
    <name evidence="1" type="ORF">C7448_1102</name>
</gene>
<accession>A0A3E0HGW2</accession>
<dbReference type="Proteomes" id="UP000256884">
    <property type="component" value="Unassembled WGS sequence"/>
</dbReference>
<sequence>MRYKTSEKQLTELWLVLLIGSLSSVSYELNESENYEMESEFDRVYLMADFDAKILRVK</sequence>
<name>A0A3E0HGW2_9FLAO</name>
<proteinExistence type="predicted"/>
<dbReference type="EMBL" id="QUNS01000010">
    <property type="protein sequence ID" value="REH44979.1"/>
    <property type="molecule type" value="Genomic_DNA"/>
</dbReference>
<dbReference type="AlphaFoldDB" id="A0A3E0HGW2"/>